<name>A0ABV0ZTS5_9TELE</name>
<evidence type="ECO:0000313" key="1">
    <source>
        <dbReference type="EMBL" id="MEQ2309330.1"/>
    </source>
</evidence>
<accession>A0ABV0ZTS5</accession>
<gene>
    <name evidence="1" type="ORF">AMECASPLE_037582</name>
</gene>
<dbReference type="Proteomes" id="UP001469553">
    <property type="component" value="Unassembled WGS sequence"/>
</dbReference>
<reference evidence="1 2" key="1">
    <citation type="submission" date="2021-06" db="EMBL/GenBank/DDBJ databases">
        <authorList>
            <person name="Palmer J.M."/>
        </authorList>
    </citation>
    <scope>NUCLEOTIDE SEQUENCE [LARGE SCALE GENOMIC DNA]</scope>
    <source>
        <strain evidence="1 2">AS_MEX2019</strain>
        <tissue evidence="1">Muscle</tissue>
    </source>
</reference>
<protein>
    <submittedName>
        <fullName evidence="1">Uncharacterized protein</fullName>
    </submittedName>
</protein>
<proteinExistence type="predicted"/>
<sequence length="133" mass="15337">MDKELAFQTFHCIEICSAVKIREQTGLGSEKGQLTSLQTPHIPETNHLGLTFRSALQSSICKNQPQRQFLHPGCRSYEHLPRYIDTMHICTNSTVSSSFVKTLYIQYRPKVWTHLLIQRVVFIFMTMNIVASH</sequence>
<keyword evidence="2" id="KW-1185">Reference proteome</keyword>
<evidence type="ECO:0000313" key="2">
    <source>
        <dbReference type="Proteomes" id="UP001469553"/>
    </source>
</evidence>
<organism evidence="1 2">
    <name type="scientific">Ameca splendens</name>
    <dbReference type="NCBI Taxonomy" id="208324"/>
    <lineage>
        <taxon>Eukaryota</taxon>
        <taxon>Metazoa</taxon>
        <taxon>Chordata</taxon>
        <taxon>Craniata</taxon>
        <taxon>Vertebrata</taxon>
        <taxon>Euteleostomi</taxon>
        <taxon>Actinopterygii</taxon>
        <taxon>Neopterygii</taxon>
        <taxon>Teleostei</taxon>
        <taxon>Neoteleostei</taxon>
        <taxon>Acanthomorphata</taxon>
        <taxon>Ovalentaria</taxon>
        <taxon>Atherinomorphae</taxon>
        <taxon>Cyprinodontiformes</taxon>
        <taxon>Goodeidae</taxon>
        <taxon>Ameca</taxon>
    </lineage>
</organism>
<comment type="caution">
    <text evidence="1">The sequence shown here is derived from an EMBL/GenBank/DDBJ whole genome shotgun (WGS) entry which is preliminary data.</text>
</comment>
<dbReference type="EMBL" id="JAHRIP010072267">
    <property type="protein sequence ID" value="MEQ2309330.1"/>
    <property type="molecule type" value="Genomic_DNA"/>
</dbReference>